<feature type="binding site" evidence="9">
    <location>
        <position position="264"/>
    </location>
    <ligand>
        <name>NAD(+)</name>
        <dbReference type="ChEBI" id="CHEBI:57540"/>
    </ligand>
</feature>
<feature type="domain" description="Pyridine nucleotide-disulphide oxidoreductase dimerisation" evidence="12">
    <location>
        <begin position="341"/>
        <end position="450"/>
    </location>
</feature>
<dbReference type="InterPro" id="IPR036188">
    <property type="entry name" value="FAD/NAD-bd_sf"/>
</dbReference>
<dbReference type="NCBIfam" id="NF005884">
    <property type="entry name" value="PRK07846.1"/>
    <property type="match status" value="1"/>
</dbReference>
<evidence type="ECO:0000256" key="3">
    <source>
        <dbReference type="ARBA" id="ARBA00022827"/>
    </source>
</evidence>
<protein>
    <submittedName>
        <fullName evidence="14">Mycothione reductase</fullName>
    </submittedName>
</protein>
<name>A0A176QDS1_9MICO</name>
<gene>
    <name evidence="14" type="ORF">AWH69_07055</name>
</gene>
<keyword evidence="2 11" id="KW-0285">Flavoprotein</keyword>
<feature type="disulfide bond" description="Redox-active" evidence="10">
    <location>
        <begin position="40"/>
        <end position="45"/>
    </location>
</feature>
<evidence type="ECO:0000259" key="13">
    <source>
        <dbReference type="Pfam" id="PF07992"/>
    </source>
</evidence>
<dbReference type="PRINTS" id="PR00411">
    <property type="entry name" value="PNDRDTASEI"/>
</dbReference>
<evidence type="ECO:0000256" key="9">
    <source>
        <dbReference type="PIRSR" id="PIRSR000350-3"/>
    </source>
</evidence>
<reference evidence="14 15" key="1">
    <citation type="submission" date="2016-01" db="EMBL/GenBank/DDBJ databases">
        <title>Janibacter melonis strain CD11_4 genome sequencing and assembly.</title>
        <authorList>
            <person name="Nair G.R."/>
            <person name="Kaur G."/>
            <person name="Chander A.M."/>
            <person name="Mayilraj S."/>
        </authorList>
    </citation>
    <scope>NUCLEOTIDE SEQUENCE [LARGE SCALE GENOMIC DNA]</scope>
    <source>
        <strain evidence="14 15">CD11-4</strain>
    </source>
</reference>
<feature type="active site" description="Proton acceptor" evidence="8">
    <location>
        <position position="440"/>
    </location>
</feature>
<keyword evidence="7 11" id="KW-0676">Redox-active center</keyword>
<dbReference type="InterPro" id="IPR016156">
    <property type="entry name" value="FAD/NAD-linked_Rdtase_dimer_sf"/>
</dbReference>
<keyword evidence="6" id="KW-1015">Disulfide bond</keyword>
<evidence type="ECO:0000256" key="10">
    <source>
        <dbReference type="PIRSR" id="PIRSR000350-4"/>
    </source>
</evidence>
<keyword evidence="15" id="KW-1185">Reference proteome</keyword>
<dbReference type="InterPro" id="IPR004099">
    <property type="entry name" value="Pyr_nucl-diS_OxRdtase_dimer"/>
</dbReference>
<evidence type="ECO:0000256" key="8">
    <source>
        <dbReference type="PIRSR" id="PIRSR000350-2"/>
    </source>
</evidence>
<comment type="cofactor">
    <cofactor evidence="9">
        <name>FAD</name>
        <dbReference type="ChEBI" id="CHEBI:57692"/>
    </cofactor>
    <text evidence="9">Binds 1 FAD per subunit.</text>
</comment>
<evidence type="ECO:0000313" key="14">
    <source>
        <dbReference type="EMBL" id="OAB87790.1"/>
    </source>
</evidence>
<dbReference type="InterPro" id="IPR012999">
    <property type="entry name" value="Pyr_OxRdtase_I_AS"/>
</dbReference>
<dbReference type="InterPro" id="IPR023753">
    <property type="entry name" value="FAD/NAD-binding_dom"/>
</dbReference>
<dbReference type="Proteomes" id="UP000076976">
    <property type="component" value="Unassembled WGS sequence"/>
</dbReference>
<dbReference type="GO" id="GO:0050660">
    <property type="term" value="F:flavin adenine dinucleotide binding"/>
    <property type="evidence" value="ECO:0007669"/>
    <property type="project" value="TreeGrafter"/>
</dbReference>
<evidence type="ECO:0000256" key="5">
    <source>
        <dbReference type="ARBA" id="ARBA00023027"/>
    </source>
</evidence>
<dbReference type="PANTHER" id="PTHR22912">
    <property type="entry name" value="DISULFIDE OXIDOREDUCTASE"/>
    <property type="match status" value="1"/>
</dbReference>
<dbReference type="PIRSF" id="PIRSF000350">
    <property type="entry name" value="Mercury_reductase_MerA"/>
    <property type="match status" value="1"/>
</dbReference>
<dbReference type="GO" id="GO:0004148">
    <property type="term" value="F:dihydrolipoyl dehydrogenase (NADH) activity"/>
    <property type="evidence" value="ECO:0007669"/>
    <property type="project" value="TreeGrafter"/>
</dbReference>
<feature type="binding site" evidence="9">
    <location>
        <begin position="178"/>
        <end position="185"/>
    </location>
    <ligand>
        <name>NAD(+)</name>
        <dbReference type="ChEBI" id="CHEBI:57540"/>
    </ligand>
</feature>
<evidence type="ECO:0000256" key="11">
    <source>
        <dbReference type="RuleBase" id="RU003691"/>
    </source>
</evidence>
<evidence type="ECO:0000256" key="2">
    <source>
        <dbReference type="ARBA" id="ARBA00022630"/>
    </source>
</evidence>
<evidence type="ECO:0000259" key="12">
    <source>
        <dbReference type="Pfam" id="PF02852"/>
    </source>
</evidence>
<dbReference type="GO" id="GO:0006103">
    <property type="term" value="P:2-oxoglutarate metabolic process"/>
    <property type="evidence" value="ECO:0007669"/>
    <property type="project" value="TreeGrafter"/>
</dbReference>
<evidence type="ECO:0000256" key="7">
    <source>
        <dbReference type="ARBA" id="ARBA00023284"/>
    </source>
</evidence>
<proteinExistence type="inferred from homology"/>
<dbReference type="InterPro" id="IPR050151">
    <property type="entry name" value="Class-I_Pyr_Nuc-Dis_Oxidored"/>
</dbReference>
<dbReference type="STRING" id="262209.AWH69_07055"/>
<evidence type="ECO:0000313" key="15">
    <source>
        <dbReference type="Proteomes" id="UP000076976"/>
    </source>
</evidence>
<accession>A0A176QDS1</accession>
<dbReference type="PROSITE" id="PS00076">
    <property type="entry name" value="PYRIDINE_REDOX_1"/>
    <property type="match status" value="1"/>
</dbReference>
<keyword evidence="4 11" id="KW-0560">Oxidoreductase</keyword>
<dbReference type="SUPFAM" id="SSF55424">
    <property type="entry name" value="FAD/NAD-linked reductases, dimerisation (C-terminal) domain"/>
    <property type="match status" value="1"/>
</dbReference>
<evidence type="ECO:0000256" key="4">
    <source>
        <dbReference type="ARBA" id="ARBA00023002"/>
    </source>
</evidence>
<comment type="similarity">
    <text evidence="1 11">Belongs to the class-I pyridine nucleotide-disulfide oxidoreductase family.</text>
</comment>
<dbReference type="SUPFAM" id="SSF51905">
    <property type="entry name" value="FAD/NAD(P)-binding domain"/>
    <property type="match status" value="1"/>
</dbReference>
<feature type="binding site" evidence="9">
    <location>
        <position position="49"/>
    </location>
    <ligand>
        <name>FAD</name>
        <dbReference type="ChEBI" id="CHEBI:57692"/>
    </ligand>
</feature>
<keyword evidence="5 9" id="KW-0520">NAD</keyword>
<keyword evidence="9" id="KW-0547">Nucleotide-binding</keyword>
<organism evidence="14 15">
    <name type="scientific">Janibacter melonis</name>
    <dbReference type="NCBI Taxonomy" id="262209"/>
    <lineage>
        <taxon>Bacteria</taxon>
        <taxon>Bacillati</taxon>
        <taxon>Actinomycetota</taxon>
        <taxon>Actinomycetes</taxon>
        <taxon>Micrococcales</taxon>
        <taxon>Intrasporangiaceae</taxon>
        <taxon>Janibacter</taxon>
    </lineage>
</organism>
<dbReference type="EMBL" id="LQZG01000002">
    <property type="protein sequence ID" value="OAB87790.1"/>
    <property type="molecule type" value="Genomic_DNA"/>
</dbReference>
<dbReference type="PRINTS" id="PR00368">
    <property type="entry name" value="FADPNR"/>
</dbReference>
<keyword evidence="3 9" id="KW-0274">FAD</keyword>
<feature type="binding site" evidence="9">
    <location>
        <position position="305"/>
    </location>
    <ligand>
        <name>NAD(+)</name>
        <dbReference type="ChEBI" id="CHEBI:57540"/>
    </ligand>
</feature>
<evidence type="ECO:0000256" key="6">
    <source>
        <dbReference type="ARBA" id="ARBA00023157"/>
    </source>
</evidence>
<dbReference type="Pfam" id="PF02852">
    <property type="entry name" value="Pyr_redox_dim"/>
    <property type="match status" value="1"/>
</dbReference>
<sequence length="473" mass="50469">MPHHDIVIIGSGSGNSLVTPELADADIAIIEGAPWFGGTCLNVGCIPTKMFVLPADRAVDAQTGERLGVRTRVDGADWPAIRDRVFGRIDPIAAAGEAYRRDGEHTTLYRGHARFVGPRRLVVDLPEGAVEVTADQVVIAAGSHAFVPPEIAQSDVETHTSDTVMRLEELPERLLVVGGGYIALEMAHVFEAFGSAVTLAVRGEDLLREADDVVRAVVTAAARERYDVRAGVSVTALRREDDGIHATLTDGAEVVVDEVLVATGRRPSTDDLGAELAGVDLRQDGRVVVDEHGRTTAEGVWALGDVSSPYMLKHVANHEARVVAHNLAHPEDLHCFIHDAVPYAVFTHPQVASVGMTTQEARDAGHDVVVKVQEYGSTAYGWALEDRTSRCVLVGDRRTGALLGGHVVGPQASSLIQPIVQTLALGSSLLDLARGQYWIHPALTEVVENAALGLLETMQTEDPESIASAQTPG</sequence>
<dbReference type="Pfam" id="PF07992">
    <property type="entry name" value="Pyr_redox_2"/>
    <property type="match status" value="1"/>
</dbReference>
<comment type="caution">
    <text evidence="14">The sequence shown here is derived from an EMBL/GenBank/DDBJ whole genome shotgun (WGS) entry which is preliminary data.</text>
</comment>
<evidence type="ECO:0000256" key="1">
    <source>
        <dbReference type="ARBA" id="ARBA00007532"/>
    </source>
</evidence>
<dbReference type="PANTHER" id="PTHR22912:SF217">
    <property type="entry name" value="DIHYDROLIPOYL DEHYDROGENASE"/>
    <property type="match status" value="1"/>
</dbReference>
<dbReference type="Gene3D" id="3.30.390.30">
    <property type="match status" value="1"/>
</dbReference>
<dbReference type="AlphaFoldDB" id="A0A176QDS1"/>
<dbReference type="InterPro" id="IPR001100">
    <property type="entry name" value="Pyr_nuc-diS_OxRdtase"/>
</dbReference>
<dbReference type="Gene3D" id="3.50.50.60">
    <property type="entry name" value="FAD/NAD(P)-binding domain"/>
    <property type="match status" value="2"/>
</dbReference>
<dbReference type="RefSeq" id="WP_068273521.1">
    <property type="nucleotide sequence ID" value="NZ_LQZG01000002.1"/>
</dbReference>
<feature type="domain" description="FAD/NAD(P)-binding" evidence="13">
    <location>
        <begin position="4"/>
        <end position="320"/>
    </location>
</feature>
<feature type="binding site" evidence="9">
    <location>
        <begin position="311"/>
        <end position="314"/>
    </location>
    <ligand>
        <name>FAD</name>
        <dbReference type="ChEBI" id="CHEBI:57692"/>
    </ligand>
</feature>